<evidence type="ECO:0000313" key="3">
    <source>
        <dbReference type="Proteomes" id="UP001266305"/>
    </source>
</evidence>
<feature type="region of interest" description="Disordered" evidence="1">
    <location>
        <begin position="262"/>
        <end position="281"/>
    </location>
</feature>
<keyword evidence="3" id="KW-1185">Reference proteome</keyword>
<proteinExistence type="predicted"/>
<sequence>MRDPARPACWEPAQGRPSLCAVPAPPPSRASAYSLAAFSSASLTPGLVTGYEGSAPHPSRPRPRARQADLRLRFAAPVVTRAAAAQAGSWSCPGPRPGPGRPSPAAFVSDSSIRISHLPVPHSSGANILAESRRPRARQAGEKERRGGPWRLAGCDLSHVRGGRGRNRVLTARPLPSAASGLRLSGAARRPLPRLQLDASRSPQGKKLGGRRRGAFKRPSAAFLLPAPCAAPSEADSAAFLSERAAEGVLVTGAAFAPRVHSPARCPLLPDPAHSPLSCTR</sequence>
<accession>A0ABQ9UL59</accession>
<reference evidence="2 3" key="1">
    <citation type="submission" date="2023-05" db="EMBL/GenBank/DDBJ databases">
        <title>B98-5 Cell Line De Novo Hybrid Assembly: An Optical Mapping Approach.</title>
        <authorList>
            <person name="Kananen K."/>
            <person name="Auerbach J.A."/>
            <person name="Kautto E."/>
            <person name="Blachly J.S."/>
        </authorList>
    </citation>
    <scope>NUCLEOTIDE SEQUENCE [LARGE SCALE GENOMIC DNA]</scope>
    <source>
        <strain evidence="2">B95-8</strain>
        <tissue evidence="2">Cell line</tissue>
    </source>
</reference>
<comment type="caution">
    <text evidence="2">The sequence shown here is derived from an EMBL/GenBank/DDBJ whole genome shotgun (WGS) entry which is preliminary data.</text>
</comment>
<dbReference type="EMBL" id="JASSZA010000011">
    <property type="protein sequence ID" value="KAK2097831.1"/>
    <property type="molecule type" value="Genomic_DNA"/>
</dbReference>
<feature type="region of interest" description="Disordered" evidence="1">
    <location>
        <begin position="85"/>
        <end position="104"/>
    </location>
</feature>
<organism evidence="2 3">
    <name type="scientific">Saguinus oedipus</name>
    <name type="common">Cotton-top tamarin</name>
    <name type="synonym">Oedipomidas oedipus</name>
    <dbReference type="NCBI Taxonomy" id="9490"/>
    <lineage>
        <taxon>Eukaryota</taxon>
        <taxon>Metazoa</taxon>
        <taxon>Chordata</taxon>
        <taxon>Craniata</taxon>
        <taxon>Vertebrata</taxon>
        <taxon>Euteleostomi</taxon>
        <taxon>Mammalia</taxon>
        <taxon>Eutheria</taxon>
        <taxon>Euarchontoglires</taxon>
        <taxon>Primates</taxon>
        <taxon>Haplorrhini</taxon>
        <taxon>Platyrrhini</taxon>
        <taxon>Cebidae</taxon>
        <taxon>Callitrichinae</taxon>
        <taxon>Saguinus</taxon>
    </lineage>
</organism>
<evidence type="ECO:0000313" key="2">
    <source>
        <dbReference type="EMBL" id="KAK2097831.1"/>
    </source>
</evidence>
<gene>
    <name evidence="2" type="ORF">P7K49_023282</name>
</gene>
<feature type="region of interest" description="Disordered" evidence="1">
    <location>
        <begin position="46"/>
        <end position="66"/>
    </location>
</feature>
<evidence type="ECO:0000256" key="1">
    <source>
        <dbReference type="SAM" id="MobiDB-lite"/>
    </source>
</evidence>
<dbReference type="Proteomes" id="UP001266305">
    <property type="component" value="Unassembled WGS sequence"/>
</dbReference>
<protein>
    <submittedName>
        <fullName evidence="2">Uncharacterized protein</fullName>
    </submittedName>
</protein>
<name>A0ABQ9UL59_SAGOE</name>